<dbReference type="InterPro" id="IPR047211">
    <property type="entry name" value="POXB-like"/>
</dbReference>
<reference evidence="4 5" key="1">
    <citation type="submission" date="2017-11" db="EMBL/GenBank/DDBJ databases">
        <title>Isolation and Characterization of Methanofollis Species from Methane Seep Offshore SW Taiwan.</title>
        <authorList>
            <person name="Teng N.-H."/>
            <person name="Lai M.-C."/>
            <person name="Chen S.-C."/>
        </authorList>
    </citation>
    <scope>NUCLEOTIDE SEQUENCE [LARGE SCALE GENOMIC DNA]</scope>
    <source>
        <strain evidence="4 5">FWC-SCC2</strain>
    </source>
</reference>
<evidence type="ECO:0000256" key="2">
    <source>
        <dbReference type="SAM" id="MobiDB-lite"/>
    </source>
</evidence>
<dbReference type="GO" id="GO:0006082">
    <property type="term" value="P:organic acid metabolic process"/>
    <property type="evidence" value="ECO:0007669"/>
    <property type="project" value="UniProtKB-ARBA"/>
</dbReference>
<name>A0A483CYL6_9EURY</name>
<dbReference type="InterPro" id="IPR011766">
    <property type="entry name" value="TPP_enzyme_TPP-bd"/>
</dbReference>
<dbReference type="SUPFAM" id="SSF52518">
    <property type="entry name" value="Thiamin diphosphate-binding fold (THDP-binding)"/>
    <property type="match status" value="1"/>
</dbReference>
<dbReference type="Proteomes" id="UP000292580">
    <property type="component" value="Unassembled WGS sequence"/>
</dbReference>
<evidence type="ECO:0000313" key="4">
    <source>
        <dbReference type="EMBL" id="TAJ44796.1"/>
    </source>
</evidence>
<dbReference type="EMBL" id="PGCL01000002">
    <property type="protein sequence ID" value="TAJ44796.1"/>
    <property type="molecule type" value="Genomic_DNA"/>
</dbReference>
<dbReference type="AlphaFoldDB" id="A0A483CYL6"/>
<sequence>MRILVLDTIHGGALLAAALAEKGHEVDAVDVYRGDGGITAEEAAERDYDLVAAPVHLNPAHPLLGRAQVVITHHEAVRMLLAGDRPSPMIEITGMQGKTTTAAALASVMPGPGILHTSRGTVRYPGGETLWRRSITPASALSAAVEATRIGGWCVIEESLGVSGAGDLAVLTSAGDYPIAGGQRRAFEAKVRSLANAPEALVPPGMRLQGAVAADEIAVIEEERCSYCYGGIEGMFEHPLLSLRAYREPLREREGTETRERVQKDREEWRAQTAGEADAAAVPLRPPYIMAVLSRVLPEDTVISVDVGENGWWFGRNFLMKPGQRFVMSGYLATMGFALPAAIAARLAYPERPSVCITGDGGFSMSMAEFLTAVQYDLPVTVILLNNHELGMIRVEQRMEHYPNFGTGLTNPDFAAYARSCGGVGFRVERPEECAEAVVQALKSGVPAIVDIETDPERF</sequence>
<dbReference type="PANTHER" id="PTHR42981">
    <property type="entry name" value="PYRUVATE DEHYDROGENASE [UBIQUINONE]"/>
    <property type="match status" value="1"/>
</dbReference>
<evidence type="ECO:0000313" key="5">
    <source>
        <dbReference type="Proteomes" id="UP000292580"/>
    </source>
</evidence>
<gene>
    <name evidence="4" type="ORF">CUJ86_05750</name>
</gene>
<dbReference type="Gene3D" id="3.40.50.1220">
    <property type="entry name" value="TPP-binding domain"/>
    <property type="match status" value="1"/>
</dbReference>
<dbReference type="InterPro" id="IPR000399">
    <property type="entry name" value="TPP-bd_CS"/>
</dbReference>
<dbReference type="PROSITE" id="PS00187">
    <property type="entry name" value="TPP_ENZYMES"/>
    <property type="match status" value="1"/>
</dbReference>
<keyword evidence="5" id="KW-1185">Reference proteome</keyword>
<proteinExistence type="predicted"/>
<accession>A0A483CYL6</accession>
<evidence type="ECO:0000256" key="1">
    <source>
        <dbReference type="ARBA" id="ARBA00023052"/>
    </source>
</evidence>
<dbReference type="OrthoDB" id="52890at2157"/>
<protein>
    <recommendedName>
        <fullName evidence="3">Thiamine pyrophosphate enzyme TPP-binding domain-containing protein</fullName>
    </recommendedName>
</protein>
<dbReference type="InterPro" id="IPR029061">
    <property type="entry name" value="THDP-binding"/>
</dbReference>
<comment type="caution">
    <text evidence="4">The sequence shown here is derived from an EMBL/GenBank/DDBJ whole genome shotgun (WGS) entry which is preliminary data.</text>
</comment>
<keyword evidence="1" id="KW-0786">Thiamine pyrophosphate</keyword>
<dbReference type="GO" id="GO:0000287">
    <property type="term" value="F:magnesium ion binding"/>
    <property type="evidence" value="ECO:0007669"/>
    <property type="project" value="InterPro"/>
</dbReference>
<evidence type="ECO:0000259" key="3">
    <source>
        <dbReference type="Pfam" id="PF02775"/>
    </source>
</evidence>
<organism evidence="4 5">
    <name type="scientific">Methanofollis fontis</name>
    <dbReference type="NCBI Taxonomy" id="2052832"/>
    <lineage>
        <taxon>Archaea</taxon>
        <taxon>Methanobacteriati</taxon>
        <taxon>Methanobacteriota</taxon>
        <taxon>Stenosarchaea group</taxon>
        <taxon>Methanomicrobia</taxon>
        <taxon>Methanomicrobiales</taxon>
        <taxon>Methanomicrobiaceae</taxon>
        <taxon>Methanofollis</taxon>
    </lineage>
</organism>
<dbReference type="CDD" id="cd02014">
    <property type="entry name" value="TPP_POX"/>
    <property type="match status" value="1"/>
</dbReference>
<feature type="compositionally biased region" description="Basic and acidic residues" evidence="2">
    <location>
        <begin position="252"/>
        <end position="270"/>
    </location>
</feature>
<dbReference type="GO" id="GO:0030976">
    <property type="term" value="F:thiamine pyrophosphate binding"/>
    <property type="evidence" value="ECO:0007669"/>
    <property type="project" value="InterPro"/>
</dbReference>
<dbReference type="GO" id="GO:0003824">
    <property type="term" value="F:catalytic activity"/>
    <property type="evidence" value="ECO:0007669"/>
    <property type="project" value="InterPro"/>
</dbReference>
<dbReference type="PANTHER" id="PTHR42981:SF2">
    <property type="entry name" value="PYRUVATE DEHYDROGENASE [UBIQUINONE]"/>
    <property type="match status" value="1"/>
</dbReference>
<dbReference type="GO" id="GO:0044272">
    <property type="term" value="P:sulfur compound biosynthetic process"/>
    <property type="evidence" value="ECO:0007669"/>
    <property type="project" value="UniProtKB-ARBA"/>
</dbReference>
<dbReference type="Pfam" id="PF02775">
    <property type="entry name" value="TPP_enzyme_C"/>
    <property type="match status" value="1"/>
</dbReference>
<feature type="domain" description="Thiamine pyrophosphate enzyme TPP-binding" evidence="3">
    <location>
        <begin position="306"/>
        <end position="452"/>
    </location>
</feature>
<dbReference type="InterPro" id="IPR047212">
    <property type="entry name" value="TPP_POXB-like"/>
</dbReference>
<dbReference type="Gene3D" id="3.40.50.970">
    <property type="match status" value="1"/>
</dbReference>
<feature type="region of interest" description="Disordered" evidence="2">
    <location>
        <begin position="252"/>
        <end position="272"/>
    </location>
</feature>
<dbReference type="RefSeq" id="WP_130646604.1">
    <property type="nucleotide sequence ID" value="NZ_PGCL01000002.1"/>
</dbReference>